<dbReference type="KEGG" id="pbap:Pla133_15960"/>
<dbReference type="InterPro" id="IPR017900">
    <property type="entry name" value="4Fe4S_Fe_S_CS"/>
</dbReference>
<evidence type="ECO:0000313" key="9">
    <source>
        <dbReference type="EMBL" id="QDU66520.1"/>
    </source>
</evidence>
<feature type="transmembrane region" description="Helical" evidence="7">
    <location>
        <begin position="322"/>
        <end position="346"/>
    </location>
</feature>
<dbReference type="PROSITE" id="PS00198">
    <property type="entry name" value="4FE4S_FER_1"/>
    <property type="match status" value="1"/>
</dbReference>
<feature type="transmembrane region" description="Helical" evidence="7">
    <location>
        <begin position="283"/>
        <end position="302"/>
    </location>
</feature>
<evidence type="ECO:0000256" key="5">
    <source>
        <dbReference type="ARBA" id="ARBA00023014"/>
    </source>
</evidence>
<dbReference type="RefSeq" id="WP_145064349.1">
    <property type="nucleotide sequence ID" value="NZ_CP036287.1"/>
</dbReference>
<accession>A0A518BHQ6</accession>
<organism evidence="9 10">
    <name type="scientific">Engelhardtia mirabilis</name>
    <dbReference type="NCBI Taxonomy" id="2528011"/>
    <lineage>
        <taxon>Bacteria</taxon>
        <taxon>Pseudomonadati</taxon>
        <taxon>Planctomycetota</taxon>
        <taxon>Planctomycetia</taxon>
        <taxon>Planctomycetia incertae sedis</taxon>
        <taxon>Engelhardtia</taxon>
    </lineage>
</organism>
<keyword evidence="6 7" id="KW-0472">Membrane</keyword>
<evidence type="ECO:0000256" key="3">
    <source>
        <dbReference type="ARBA" id="ARBA00022723"/>
    </source>
</evidence>
<keyword evidence="3" id="KW-0479">Metal-binding</keyword>
<evidence type="ECO:0000313" key="10">
    <source>
        <dbReference type="Proteomes" id="UP000316921"/>
    </source>
</evidence>
<feature type="transmembrane region" description="Helical" evidence="7">
    <location>
        <begin position="118"/>
        <end position="136"/>
    </location>
</feature>
<dbReference type="PANTHER" id="PTHR30224">
    <property type="entry name" value="ELECTRON TRANSPORT PROTEIN"/>
    <property type="match status" value="1"/>
</dbReference>
<keyword evidence="2" id="KW-1003">Cell membrane</keyword>
<dbReference type="Proteomes" id="UP000316921">
    <property type="component" value="Chromosome"/>
</dbReference>
<evidence type="ECO:0000256" key="6">
    <source>
        <dbReference type="ARBA" id="ARBA00023136"/>
    </source>
</evidence>
<keyword evidence="7" id="KW-0812">Transmembrane</keyword>
<protein>
    <submittedName>
        <fullName evidence="9">Electron transport protein YccM</fullName>
    </submittedName>
</protein>
<feature type="transmembrane region" description="Helical" evidence="7">
    <location>
        <begin position="76"/>
        <end position="97"/>
    </location>
</feature>
<feature type="transmembrane region" description="Helical" evidence="7">
    <location>
        <begin position="421"/>
        <end position="444"/>
    </location>
</feature>
<keyword evidence="10" id="KW-1185">Reference proteome</keyword>
<evidence type="ECO:0000256" key="1">
    <source>
        <dbReference type="ARBA" id="ARBA00004236"/>
    </source>
</evidence>
<sequence length="485" mass="52793" precursor="true">MTVAHSPPRRGSPAARGFDLLRVPLLGPFLRWRHARLCLQVPLLLLAAVLVLHGLFGPQLAPKNLATLLVWVHWRGLLVIALLAVGNVFCMGCPLVLPRELARRISAPTRRLPRALRRKWLGLGLLVAVLFTYEWLDLWASPAATAILILVYFATALLVDALFKGAPFCKWICPIGQFNFVASTLSPFEVKIRERSTCDSCATKDCIRGTRAPEAPARVTQRGCELALFLPEKVGNIDCTFCLDCVHACPQDNVAIGSRLPADELAVDPVRSGIGRISRRNDLAALVVLFSFGALLNAFGMVSPVYAFQRWLAESLGTQSEFLVLAILFALGLALVPALAIGLVTWTVRLGTGTSALAHARRFSYCLAPLGFGVWLAHYSFHFLTGLWTFVPVTQLALERLGVGLLGGPKWGLGGLTDTQVWPIEIGFLALGGAGSLALAWRLAQRDFGRLAPRAFLPWAALLLALAGTALWLLAQPMEMRGTYL</sequence>
<gene>
    <name evidence="9" type="primary">yccM_1</name>
    <name evidence="9" type="ORF">Pla133_15960</name>
</gene>
<dbReference type="GO" id="GO:0051536">
    <property type="term" value="F:iron-sulfur cluster binding"/>
    <property type="evidence" value="ECO:0007669"/>
    <property type="project" value="UniProtKB-KW"/>
</dbReference>
<comment type="subcellular location">
    <subcellularLocation>
        <location evidence="1">Cell membrane</location>
    </subcellularLocation>
</comment>
<evidence type="ECO:0000256" key="2">
    <source>
        <dbReference type="ARBA" id="ARBA00022475"/>
    </source>
</evidence>
<evidence type="ECO:0000256" key="7">
    <source>
        <dbReference type="SAM" id="Phobius"/>
    </source>
</evidence>
<feature type="transmembrane region" description="Helical" evidence="7">
    <location>
        <begin position="37"/>
        <end position="56"/>
    </location>
</feature>
<proteinExistence type="predicted"/>
<keyword evidence="7" id="KW-1133">Transmembrane helix</keyword>
<dbReference type="PROSITE" id="PS51379">
    <property type="entry name" value="4FE4S_FER_2"/>
    <property type="match status" value="1"/>
</dbReference>
<dbReference type="GO" id="GO:0005886">
    <property type="term" value="C:plasma membrane"/>
    <property type="evidence" value="ECO:0007669"/>
    <property type="project" value="UniProtKB-SubCell"/>
</dbReference>
<dbReference type="GO" id="GO:0046872">
    <property type="term" value="F:metal ion binding"/>
    <property type="evidence" value="ECO:0007669"/>
    <property type="project" value="UniProtKB-KW"/>
</dbReference>
<evidence type="ECO:0000259" key="8">
    <source>
        <dbReference type="PROSITE" id="PS51379"/>
    </source>
</evidence>
<dbReference type="InterPro" id="IPR017896">
    <property type="entry name" value="4Fe4S_Fe-S-bd"/>
</dbReference>
<dbReference type="PANTHER" id="PTHR30224:SF4">
    <property type="entry name" value="ELECTRON TRANSPORT PROTEIN YCCM-RELATED"/>
    <property type="match status" value="1"/>
</dbReference>
<feature type="domain" description="4Fe-4S ferredoxin-type" evidence="8">
    <location>
        <begin position="230"/>
        <end position="259"/>
    </location>
</feature>
<keyword evidence="4" id="KW-0408">Iron</keyword>
<evidence type="ECO:0000256" key="4">
    <source>
        <dbReference type="ARBA" id="ARBA00023004"/>
    </source>
</evidence>
<dbReference type="InterPro" id="IPR052378">
    <property type="entry name" value="NosR_regulator"/>
</dbReference>
<feature type="transmembrane region" description="Helical" evidence="7">
    <location>
        <begin position="142"/>
        <end position="163"/>
    </location>
</feature>
<dbReference type="EMBL" id="CP036287">
    <property type="protein sequence ID" value="QDU66520.1"/>
    <property type="molecule type" value="Genomic_DNA"/>
</dbReference>
<dbReference type="AlphaFoldDB" id="A0A518BHQ6"/>
<feature type="transmembrane region" description="Helical" evidence="7">
    <location>
        <begin position="367"/>
        <end position="391"/>
    </location>
</feature>
<reference evidence="9 10" key="1">
    <citation type="submission" date="2019-02" db="EMBL/GenBank/DDBJ databases">
        <title>Deep-cultivation of Planctomycetes and their phenomic and genomic characterization uncovers novel biology.</title>
        <authorList>
            <person name="Wiegand S."/>
            <person name="Jogler M."/>
            <person name="Boedeker C."/>
            <person name="Pinto D."/>
            <person name="Vollmers J."/>
            <person name="Rivas-Marin E."/>
            <person name="Kohn T."/>
            <person name="Peeters S.H."/>
            <person name="Heuer A."/>
            <person name="Rast P."/>
            <person name="Oberbeckmann S."/>
            <person name="Bunk B."/>
            <person name="Jeske O."/>
            <person name="Meyerdierks A."/>
            <person name="Storesund J.E."/>
            <person name="Kallscheuer N."/>
            <person name="Luecker S."/>
            <person name="Lage O.M."/>
            <person name="Pohl T."/>
            <person name="Merkel B.J."/>
            <person name="Hornburger P."/>
            <person name="Mueller R.-W."/>
            <person name="Bruemmer F."/>
            <person name="Labrenz M."/>
            <person name="Spormann A.M."/>
            <person name="Op den Camp H."/>
            <person name="Overmann J."/>
            <person name="Amann R."/>
            <person name="Jetten M.S.M."/>
            <person name="Mascher T."/>
            <person name="Medema M.H."/>
            <person name="Devos D.P."/>
            <person name="Kaster A.-K."/>
            <person name="Ovreas L."/>
            <person name="Rohde M."/>
            <person name="Galperin M.Y."/>
            <person name="Jogler C."/>
        </authorList>
    </citation>
    <scope>NUCLEOTIDE SEQUENCE [LARGE SCALE GENOMIC DNA]</scope>
    <source>
        <strain evidence="9 10">Pla133</strain>
    </source>
</reference>
<feature type="transmembrane region" description="Helical" evidence="7">
    <location>
        <begin position="456"/>
        <end position="475"/>
    </location>
</feature>
<name>A0A518BHQ6_9BACT</name>
<keyword evidence="5" id="KW-0411">Iron-sulfur</keyword>